<proteinExistence type="predicted"/>
<protein>
    <submittedName>
        <fullName evidence="2">Uncharacterized protein</fullName>
    </submittedName>
</protein>
<evidence type="ECO:0000313" key="2">
    <source>
        <dbReference type="EMBL" id="KAJ7612130.1"/>
    </source>
</evidence>
<feature type="compositionally biased region" description="Basic and acidic residues" evidence="1">
    <location>
        <begin position="149"/>
        <end position="158"/>
    </location>
</feature>
<comment type="caution">
    <text evidence="2">The sequence shown here is derived from an EMBL/GenBank/DDBJ whole genome shotgun (WGS) entry which is preliminary data.</text>
</comment>
<reference evidence="2" key="1">
    <citation type="submission" date="2023-03" db="EMBL/GenBank/DDBJ databases">
        <title>Massive genome expansion in bonnet fungi (Mycena s.s.) driven by repeated elements and novel gene families across ecological guilds.</title>
        <authorList>
            <consortium name="Lawrence Berkeley National Laboratory"/>
            <person name="Harder C.B."/>
            <person name="Miyauchi S."/>
            <person name="Viragh M."/>
            <person name="Kuo A."/>
            <person name="Thoen E."/>
            <person name="Andreopoulos B."/>
            <person name="Lu D."/>
            <person name="Skrede I."/>
            <person name="Drula E."/>
            <person name="Henrissat B."/>
            <person name="Morin E."/>
            <person name="Kohler A."/>
            <person name="Barry K."/>
            <person name="LaButti K."/>
            <person name="Morin E."/>
            <person name="Salamov A."/>
            <person name="Lipzen A."/>
            <person name="Mereny Z."/>
            <person name="Hegedus B."/>
            <person name="Baldrian P."/>
            <person name="Stursova M."/>
            <person name="Weitz H."/>
            <person name="Taylor A."/>
            <person name="Grigoriev I.V."/>
            <person name="Nagy L.G."/>
            <person name="Martin F."/>
            <person name="Kauserud H."/>
        </authorList>
    </citation>
    <scope>NUCLEOTIDE SEQUENCE</scope>
    <source>
        <strain evidence="2">9284</strain>
    </source>
</reference>
<dbReference type="AlphaFoldDB" id="A0AAD7B742"/>
<dbReference type="EMBL" id="JARKIF010000031">
    <property type="protein sequence ID" value="KAJ7612130.1"/>
    <property type="molecule type" value="Genomic_DNA"/>
</dbReference>
<dbReference type="Proteomes" id="UP001221142">
    <property type="component" value="Unassembled WGS sequence"/>
</dbReference>
<evidence type="ECO:0000313" key="3">
    <source>
        <dbReference type="Proteomes" id="UP001221142"/>
    </source>
</evidence>
<sequence>MAVYTCSMPFCRGSNFTDHKTHDAAEKRFWYVVLFQGSYTLYSDAELWMDARLRGRDLYIFRCHVHAEEFWARHCISDHRHEERGERGVDRHIPTPPPSPPVTTIDDMYEDDSPKPPKTKSSKRDPRVEIPTSRSASLYEDGSPKPPKTKSDQRDTRLEIPSSRSPSLLTPARPAIQMQTPGSSNSTARATLSPSSPARPGPRTPEASVCQSISSMLPSYYDSSPLASSSTLISTPVASTSSSTSSLTSSLTASSQAAGLFVMRSPRHTPSIFKGTWQEAAEAAEPGERVSRLTEEELHDGASFFA</sequence>
<evidence type="ECO:0000256" key="1">
    <source>
        <dbReference type="SAM" id="MobiDB-lite"/>
    </source>
</evidence>
<organism evidence="2 3">
    <name type="scientific">Roridomyces roridus</name>
    <dbReference type="NCBI Taxonomy" id="1738132"/>
    <lineage>
        <taxon>Eukaryota</taxon>
        <taxon>Fungi</taxon>
        <taxon>Dikarya</taxon>
        <taxon>Basidiomycota</taxon>
        <taxon>Agaricomycotina</taxon>
        <taxon>Agaricomycetes</taxon>
        <taxon>Agaricomycetidae</taxon>
        <taxon>Agaricales</taxon>
        <taxon>Marasmiineae</taxon>
        <taxon>Mycenaceae</taxon>
        <taxon>Roridomyces</taxon>
    </lineage>
</organism>
<feature type="region of interest" description="Disordered" evidence="1">
    <location>
        <begin position="84"/>
        <end position="209"/>
    </location>
</feature>
<keyword evidence="3" id="KW-1185">Reference proteome</keyword>
<feature type="compositionally biased region" description="Basic and acidic residues" evidence="1">
    <location>
        <begin position="84"/>
        <end position="93"/>
    </location>
</feature>
<name>A0AAD7B742_9AGAR</name>
<gene>
    <name evidence="2" type="ORF">FB45DRAFT_1037056</name>
</gene>
<feature type="compositionally biased region" description="Polar residues" evidence="1">
    <location>
        <begin position="177"/>
        <end position="196"/>
    </location>
</feature>
<accession>A0AAD7B742</accession>